<dbReference type="GeneID" id="31356250"/>
<feature type="transmembrane region" description="Helical" evidence="10">
    <location>
        <begin position="2361"/>
        <end position="2385"/>
    </location>
</feature>
<feature type="compositionally biased region" description="Polar residues" evidence="9">
    <location>
        <begin position="1319"/>
        <end position="1330"/>
    </location>
</feature>
<feature type="transmembrane region" description="Helical" evidence="10">
    <location>
        <begin position="2316"/>
        <end position="2340"/>
    </location>
</feature>
<dbReference type="OMA" id="GRNYNGI"/>
<evidence type="ECO:0000313" key="15">
    <source>
        <dbReference type="Proteomes" id="UP000001396"/>
    </source>
</evidence>
<dbReference type="PANTHER" id="PTHR13715">
    <property type="entry name" value="RYANODINE RECEPTOR AND IP3 RECEPTOR"/>
    <property type="match status" value="1"/>
</dbReference>
<dbReference type="PANTHER" id="PTHR13715:SF99">
    <property type="entry name" value="INOSITOL 1,4,5-TRISPHOSPHATE RECEPTOR-LIKE PROTEIN A"/>
    <property type="match status" value="1"/>
</dbReference>
<feature type="compositionally biased region" description="Low complexity" evidence="9">
    <location>
        <begin position="655"/>
        <end position="690"/>
    </location>
</feature>
<dbReference type="SUPFAM" id="SSF100909">
    <property type="entry name" value="IP3 receptor type 1 binding core, domain 2"/>
    <property type="match status" value="1"/>
</dbReference>
<dbReference type="InterPro" id="IPR013662">
    <property type="entry name" value="RIH_assoc-dom"/>
</dbReference>
<dbReference type="InterPro" id="IPR014821">
    <property type="entry name" value="Ins145_P3_rcpt"/>
</dbReference>
<evidence type="ECO:0000256" key="6">
    <source>
        <dbReference type="ARBA" id="ARBA00023136"/>
    </source>
</evidence>
<organism evidence="14 15">
    <name type="scientific">Heterostelium pallidum (strain ATCC 26659 / Pp 5 / PN500)</name>
    <name type="common">Cellular slime mold</name>
    <name type="synonym">Polysphondylium pallidum</name>
    <dbReference type="NCBI Taxonomy" id="670386"/>
    <lineage>
        <taxon>Eukaryota</taxon>
        <taxon>Amoebozoa</taxon>
        <taxon>Evosea</taxon>
        <taxon>Eumycetozoa</taxon>
        <taxon>Dictyostelia</taxon>
        <taxon>Acytosteliales</taxon>
        <taxon>Acytosteliaceae</taxon>
        <taxon>Heterostelium</taxon>
    </lineage>
</organism>
<keyword evidence="2" id="KW-0813">Transport</keyword>
<comment type="subcellular location">
    <subcellularLocation>
        <location evidence="1">Endomembrane system</location>
        <topology evidence="1">Multi-pass membrane protein</topology>
    </subcellularLocation>
</comment>
<evidence type="ECO:0000256" key="2">
    <source>
        <dbReference type="ARBA" id="ARBA00022448"/>
    </source>
</evidence>
<evidence type="ECO:0000256" key="3">
    <source>
        <dbReference type="ARBA" id="ARBA00022692"/>
    </source>
</evidence>
<evidence type="ECO:0000256" key="9">
    <source>
        <dbReference type="SAM" id="MobiDB-lite"/>
    </source>
</evidence>
<feature type="region of interest" description="Disordered" evidence="9">
    <location>
        <begin position="638"/>
        <end position="690"/>
    </location>
</feature>
<sequence length="2616" mass="297809">MMMMDHHMGIGIDEDEVGKNLKTGDLVTFYSEQEEEEGFFSKAHDSAVLQPNKSKECVFKIHPMTQYTARKALKKKKRQGGGGTNSPIGTLGLGGMGGGDPADQDRDQELKQLEEYQDIEDTTNETALIQLEGRDLVYGQIIQLFHPKTNQFLFAKHYNAKHNRASAHTESPGRRQSPAVGLGAAASREDSVPSISINNTSINMSGGIPIGSSSNEISSSDSNNFKEDIPLILVPESEKYSPNSTFYFVPKEQNTIEHVTYGSFVRIQSLSKYWLHFINDETFFHNGDLVGTKKFFKYDDFQIKPIPKSQMEDYKFVSSRMTKIGHFVSPQELRKKISLQELRFILIELIKFCTQSDVEDPLEREGTPIKTHQSLLATSHNLKILLDLLNKFFNPLDPLTISYVYRIFKQISKSNVKIGITVNRHVKAISGPLELRERAVSFGLGAVLLDIYKNNHILLENLSEEKVIEFVDAIRQTRDPKYMELLSEICVCNNKPIVKNQQYLCDHLLEKNTDLLLKTRVTSQVEIEVKPGQWMSMADFMSKGDEKTQRYFEQSLSLYANVSRGRNYNGIRLVGQFASYKECFLCLKDENLPYTLRGSYTNVVIHKDMDCDPQKPYAKITYFWNPLDQTNAIEQQRQSTLGRNTKSSDTIRQHGSVNGTNNLTGNNSNSNNNNNNSNNSNNNSNFGSYNNNNNSLASMNGFGYYNNNINGSNMALASSGGGGEDDIFTMFPPMTEPLHVSDPSNISQFLMNYVLRPENFSWGLMYSSNISLQRPQWGFFHKILIAANYAFKFGFFKRKERILLNRLKDILEVQSSDASGGEVQSTDLGRTMGGSRLLEDDSSILVAIKIEILQILHQMLSLQKKAIFEQFLNEMSLNEQVQQTANNRSSSLDVTDSEEQIKRLLINKLDGTALNSQKPMPNHRNPFISTLFAQLKHENNILTSLVLSFLNRIYKYQNGYAQLYHPIRKLMILPAANVSNNIYSQSIKKMEEITKCCSNLLTNNETEEVLKILAYFIHMCEAGDAKAQKNQNMLKVIGIHKRIIGILKMGCTLENLVDERGEVCSLLSTTANNSGGIGSSGIQGGKLSMDSSFSSIHSSSSNTPTLETQRIQQSCFAAKIFRSCYEFFRAFCKNNPSIQQLLYGYIEFLIGHLIRYGNIFGTIETLMEIFKNNIKLCVSFGESPYMKLLIEFIIHQDVKDVDPVFLRFLNMIMKPSGYSAVTEIQISISNLLKEYRPVIAKWLLPFSTVKEVMKEPKGATISKFHKSNNSSTYKLHACLQEILLQSLQEHQQDGAGGNNNNNNNNSNNNNSSSISVSSVKTTNMSQSTQPKLMRSTAKHMLVTSMEEVLPREFVINLELVWLLSVCSYGRNTPTEIICRDFITMHDCFEVLVVRTDGTGREASSLMIHDTKEYLEQNLQFRFKSAYVSFLHEVYFNSDTLKGDLLALQLNENLWNLIDQFTNQLKFLYTCYSTDRLSSDYFLMMSRSIILPMISILERFYSQCFYFDKATQKHLLYSSVLMGNLLKFYSVDESIRVPMRASQQQAAANGNSINGSLSNNKKTLLQQTQSDEDLPSSGGIHPILMNLDLDEKINLLVSLVKCLKSMDRSAISPTSTPGISVSSVSEVIKGCEEIIARLDRQNSKWARQRSETTDDSVTLISKQSSTYLYDQKEHPMLKLFRERGYQQLALIVLEKDDKALNALLSGTDSAGGKVAVNTFLEILVFQLRNTLYENNSLKLHCIRILLSVLESHPQKKRIMQNQLTEMYCHSACIGLIGSKSHDVALEALNLLLALLEEQSDPTNPVPNEYVKESIQTYFSSSPDIQFFKHIYGMMERAKLSLRDTKRNLRMENIKHNISGGLVFERGNTILGLVHKHTDIDQVVDTNPYATEFLIMSNIFRVLQLLCQGSSSLFKSYIRCQPDNYKSYDLLRELCQFLKILETIVNIDLDSINLASRFFSCLKEIVKHTPENQIAVTNVQMCKAICNILRKSDIGGDPVKNEKYLDLKIEIMDFLLHVVDREDQRVVSRMIEELDYSVIEENTNMLGGSGGGSKTDNEKAIKLAAMSFRLIKILADNDTSQNRQLADCLQACGEHCRSRIGRVEMFHNSKLERIYFPIPSYSRRLILQAKEQSKIKNDENELQKDMEDYMINNEINWNKSAEKLDAFMVWSEIKLIELEHRHQLKQAPISYFISNHYNKWAYINFALAIVINILLIIYGTSGTTSFQDSSNFGATLFRATILPLSILQTIFSLLTSVSYFIGNAAVTVYKGWIKYLENQKSFMLRTNAERMHYVRSNFSFWRYLFINIRHIMTDAKSVYFIFSVIFSFLGLYNPLFYSFHIFQITLKTKALSIVIRAININKGTLILMGAFMIQATYVLSIFSYAFFAEFYVNGEGNFCSTLYQCFLGNIFYGVPTSGQLVQFVIFKFDQAYSNNGTAFVLAWTVFCVVFYVVTSIFLLNVILGIIVDTFGQLRDQRALTEDYKANICFICSIDRETFQKKGIDFNKHVEDDHNKWYYLYFFAYLKERVINKQQNQFSDSELHALRKIETNKSLSLFPVEASISLQGEHQKSDSMIQAIQDMEAKIATNVSSQVNTTIALLIDEIKLLRQQVNDLSNK</sequence>
<dbReference type="GO" id="GO:0012505">
    <property type="term" value="C:endomembrane system"/>
    <property type="evidence" value="ECO:0007669"/>
    <property type="project" value="UniProtKB-SubCell"/>
</dbReference>
<dbReference type="GO" id="GO:0005262">
    <property type="term" value="F:calcium channel activity"/>
    <property type="evidence" value="ECO:0007669"/>
    <property type="project" value="InterPro"/>
</dbReference>
<evidence type="ECO:0000256" key="5">
    <source>
        <dbReference type="ARBA" id="ARBA00023065"/>
    </source>
</evidence>
<dbReference type="Pfam" id="PF08709">
    <property type="entry name" value="Ins145_P3_rec"/>
    <property type="match status" value="1"/>
</dbReference>
<proteinExistence type="predicted"/>
<dbReference type="RefSeq" id="XP_020438262.1">
    <property type="nucleotide sequence ID" value="XM_020571739.1"/>
</dbReference>
<dbReference type="STRING" id="670386.D3AX88"/>
<keyword evidence="5" id="KW-0406">Ion transport</keyword>
<feature type="region of interest" description="Disordered" evidence="9">
    <location>
        <begin position="72"/>
        <end position="105"/>
    </location>
</feature>
<keyword evidence="15" id="KW-1185">Reference proteome</keyword>
<comment type="caution">
    <text evidence="14">The sequence shown here is derived from an EMBL/GenBank/DDBJ whole genome shotgun (WGS) entry which is preliminary data.</text>
</comment>
<dbReference type="Pfam" id="PF01365">
    <property type="entry name" value="RYDR_ITPR"/>
    <property type="match status" value="2"/>
</dbReference>
<evidence type="ECO:0000259" key="12">
    <source>
        <dbReference type="Pfam" id="PF08454"/>
    </source>
</evidence>
<accession>D3AX88</accession>
<dbReference type="InterPro" id="IPR000699">
    <property type="entry name" value="RIH_dom"/>
</dbReference>
<keyword evidence="7" id="KW-1071">Ligand-gated ion channel</keyword>
<evidence type="ECO:0000256" key="8">
    <source>
        <dbReference type="ARBA" id="ARBA00023303"/>
    </source>
</evidence>
<feature type="transmembrane region" description="Helical" evidence="10">
    <location>
        <begin position="2230"/>
        <end position="2249"/>
    </location>
</feature>
<evidence type="ECO:0000259" key="13">
    <source>
        <dbReference type="Pfam" id="PF08709"/>
    </source>
</evidence>
<evidence type="ECO:0000256" key="1">
    <source>
        <dbReference type="ARBA" id="ARBA00004127"/>
    </source>
</evidence>
<dbReference type="EMBL" id="ADBJ01000003">
    <property type="protein sequence ID" value="EFA86157.1"/>
    <property type="molecule type" value="Genomic_DNA"/>
</dbReference>
<gene>
    <name evidence="14" type="primary">iplA</name>
    <name evidence="14" type="ORF">PPL_00719</name>
</gene>
<dbReference type="InterPro" id="IPR035910">
    <property type="entry name" value="RyR/IP3R_RIH_dom_sf"/>
</dbReference>
<evidence type="ECO:0000313" key="14">
    <source>
        <dbReference type="EMBL" id="EFA86157.1"/>
    </source>
</evidence>
<dbReference type="Proteomes" id="UP000001396">
    <property type="component" value="Unassembled WGS sequence"/>
</dbReference>
<feature type="compositionally biased region" description="Low complexity" evidence="9">
    <location>
        <begin position="1298"/>
        <end position="1318"/>
    </location>
</feature>
<dbReference type="GO" id="GO:0030659">
    <property type="term" value="C:cytoplasmic vesicle membrane"/>
    <property type="evidence" value="ECO:0007669"/>
    <property type="project" value="TreeGrafter"/>
</dbReference>
<dbReference type="FunCoup" id="D3AX88">
    <property type="interactions" value="4"/>
</dbReference>
<name>D3AX88_HETP5</name>
<feature type="transmembrane region" description="Helical" evidence="10">
    <location>
        <begin position="2198"/>
        <end position="2218"/>
    </location>
</feature>
<evidence type="ECO:0000259" key="11">
    <source>
        <dbReference type="Pfam" id="PF01365"/>
    </source>
</evidence>
<feature type="region of interest" description="Disordered" evidence="9">
    <location>
        <begin position="1290"/>
        <end position="1332"/>
    </location>
</feature>
<reference evidence="14 15" key="1">
    <citation type="journal article" date="2011" name="Genome Res.">
        <title>Phylogeny-wide analysis of social amoeba genomes highlights ancient origins for complex intercellular communication.</title>
        <authorList>
            <person name="Heidel A.J."/>
            <person name="Lawal H.M."/>
            <person name="Felder M."/>
            <person name="Schilde C."/>
            <person name="Helps N.R."/>
            <person name="Tunggal B."/>
            <person name="Rivero F."/>
            <person name="John U."/>
            <person name="Schleicher M."/>
            <person name="Eichinger L."/>
            <person name="Platzer M."/>
            <person name="Noegel A.A."/>
            <person name="Schaap P."/>
            <person name="Gloeckner G."/>
        </authorList>
    </citation>
    <scope>NUCLEOTIDE SEQUENCE [LARGE SCALE GENOMIC DNA]</scope>
    <source>
        <strain evidence="15">ATCC 26659 / Pp 5 / PN500</strain>
    </source>
</reference>
<feature type="region of interest" description="Disordered" evidence="9">
    <location>
        <begin position="163"/>
        <end position="187"/>
    </location>
</feature>
<keyword evidence="6 10" id="KW-0472">Membrane</keyword>
<evidence type="ECO:0000256" key="10">
    <source>
        <dbReference type="SAM" id="Phobius"/>
    </source>
</evidence>
<dbReference type="InParanoid" id="D3AX88"/>
<keyword evidence="4 10" id="KW-1133">Transmembrane helix</keyword>
<protein>
    <submittedName>
        <fullName evidence="14">Inositol 1,4,5-trisphosphate receptor-like protein</fullName>
    </submittedName>
</protein>
<feature type="domain" description="Inositol 1,4,5-trisphosphate/ryanodine receptor" evidence="13">
    <location>
        <begin position="19"/>
        <end position="162"/>
    </location>
</feature>
<feature type="compositionally biased region" description="Polar residues" evidence="9">
    <location>
        <begin position="638"/>
        <end position="650"/>
    </location>
</feature>
<keyword evidence="14" id="KW-0675">Receptor</keyword>
<feature type="domain" description="RIH" evidence="11">
    <location>
        <begin position="1103"/>
        <end position="1232"/>
    </location>
</feature>
<keyword evidence="3 10" id="KW-0812">Transmembrane</keyword>
<dbReference type="Pfam" id="PF08454">
    <property type="entry name" value="RIH_assoc"/>
    <property type="match status" value="1"/>
</dbReference>
<evidence type="ECO:0000256" key="4">
    <source>
        <dbReference type="ARBA" id="ARBA00022989"/>
    </source>
</evidence>
<keyword evidence="8" id="KW-0407">Ion channel</keyword>
<feature type="compositionally biased region" description="Gly residues" evidence="9">
    <location>
        <begin position="91"/>
        <end position="100"/>
    </location>
</feature>
<feature type="domain" description="RyR/IP3R Homology associated" evidence="12">
    <location>
        <begin position="1890"/>
        <end position="1987"/>
    </location>
</feature>
<feature type="domain" description="RIH" evidence="11">
    <location>
        <begin position="345"/>
        <end position="521"/>
    </location>
</feature>
<feature type="transmembrane region" description="Helical" evidence="10">
    <location>
        <begin position="2438"/>
        <end position="2465"/>
    </location>
</feature>
<dbReference type="InterPro" id="IPR015925">
    <property type="entry name" value="Ryanodine_IP3_receptor"/>
</dbReference>
<evidence type="ECO:0000256" key="7">
    <source>
        <dbReference type="ARBA" id="ARBA00023286"/>
    </source>
</evidence>
<dbReference type="Gene3D" id="2.80.10.50">
    <property type="match status" value="1"/>
</dbReference>